<dbReference type="Proteomes" id="UP000774000">
    <property type="component" value="Unassembled WGS sequence"/>
</dbReference>
<evidence type="ECO:0000256" key="3">
    <source>
        <dbReference type="PROSITE-ProRule" id="PRU00284"/>
    </source>
</evidence>
<dbReference type="InterPro" id="IPR004089">
    <property type="entry name" value="MCPsignal_dom"/>
</dbReference>
<feature type="coiled-coil region" evidence="4">
    <location>
        <begin position="418"/>
        <end position="456"/>
    </location>
</feature>
<evidence type="ECO:0000259" key="7">
    <source>
        <dbReference type="PROSITE" id="PS50885"/>
    </source>
</evidence>
<dbReference type="PROSITE" id="PS50885">
    <property type="entry name" value="HAMP"/>
    <property type="match status" value="1"/>
</dbReference>
<feature type="transmembrane region" description="Helical" evidence="5">
    <location>
        <begin position="9"/>
        <end position="30"/>
    </location>
</feature>
<dbReference type="GO" id="GO:0007165">
    <property type="term" value="P:signal transduction"/>
    <property type="evidence" value="ECO:0007669"/>
    <property type="project" value="UniProtKB-KW"/>
</dbReference>
<evidence type="ECO:0000313" key="8">
    <source>
        <dbReference type="EMBL" id="MBM7557056.1"/>
    </source>
</evidence>
<dbReference type="SMART" id="SM00283">
    <property type="entry name" value="MA"/>
    <property type="match status" value="1"/>
</dbReference>
<proteinExistence type="inferred from homology"/>
<dbReference type="SUPFAM" id="SSF58104">
    <property type="entry name" value="Methyl-accepting chemotaxis protein (MCP) signaling domain"/>
    <property type="match status" value="1"/>
</dbReference>
<evidence type="ECO:0000313" key="9">
    <source>
        <dbReference type="Proteomes" id="UP000774000"/>
    </source>
</evidence>
<keyword evidence="5" id="KW-1133">Transmembrane helix</keyword>
<keyword evidence="4" id="KW-0175">Coiled coil</keyword>
<feature type="transmembrane region" description="Helical" evidence="5">
    <location>
        <begin position="205"/>
        <end position="227"/>
    </location>
</feature>
<dbReference type="CDD" id="cd06225">
    <property type="entry name" value="HAMP"/>
    <property type="match status" value="1"/>
</dbReference>
<evidence type="ECO:0000256" key="2">
    <source>
        <dbReference type="ARBA" id="ARBA00029447"/>
    </source>
</evidence>
<feature type="transmembrane region" description="Helical" evidence="5">
    <location>
        <begin position="122"/>
        <end position="145"/>
    </location>
</feature>
<feature type="transmembrane region" description="Helical" evidence="5">
    <location>
        <begin position="170"/>
        <end position="193"/>
    </location>
</feature>
<dbReference type="RefSeq" id="WP_204701825.1">
    <property type="nucleotide sequence ID" value="NZ_JAFBDQ010000009.1"/>
</dbReference>
<dbReference type="PANTHER" id="PTHR32089">
    <property type="entry name" value="METHYL-ACCEPTING CHEMOTAXIS PROTEIN MCPB"/>
    <property type="match status" value="1"/>
</dbReference>
<dbReference type="CDD" id="cd11386">
    <property type="entry name" value="MCP_signal"/>
    <property type="match status" value="1"/>
</dbReference>
<dbReference type="Gene3D" id="1.10.287.950">
    <property type="entry name" value="Methyl-accepting chemotaxis protein"/>
    <property type="match status" value="1"/>
</dbReference>
<evidence type="ECO:0000259" key="6">
    <source>
        <dbReference type="PROSITE" id="PS50111"/>
    </source>
</evidence>
<dbReference type="PANTHER" id="PTHR32089:SF112">
    <property type="entry name" value="LYSOZYME-LIKE PROTEIN-RELATED"/>
    <property type="match status" value="1"/>
</dbReference>
<reference evidence="8" key="1">
    <citation type="submission" date="2021-01" db="EMBL/GenBank/DDBJ databases">
        <title>Genomic Encyclopedia of Type Strains, Phase IV (KMG-IV): sequencing the most valuable type-strain genomes for metagenomic binning, comparative biology and taxonomic classification.</title>
        <authorList>
            <person name="Goeker M."/>
        </authorList>
    </citation>
    <scope>NUCLEOTIDE SEQUENCE</scope>
    <source>
        <strain evidence="8">DSM 23230</strain>
    </source>
</reference>
<comment type="caution">
    <text evidence="8">The sequence shown here is derived from an EMBL/GenBank/DDBJ whole genome shotgun (WGS) entry which is preliminary data.</text>
</comment>
<feature type="domain" description="Methyl-accepting transducer" evidence="6">
    <location>
        <begin position="276"/>
        <end position="517"/>
    </location>
</feature>
<sequence>MKSNRLKMSLVFIGGFLVPPAVWNFIMWYYEIVNTQEILTMAAVPLQGIYAIAYISFVVYYVNKKTKIIASYIDDSSSYDLKRVQESINSLPKFYIITAMIYCVIGPNTGMLRVDFLDKQEYILGLLLALPLILLFTLPFFNLMVYRLQKWTKDIPLSEKRRFLTLKSKLSITMLVTVAGVLSLFAIFTIISFKAGQAGTAMNQIIKKNIIMIIVSIIISIINFKLLSLQVVNPLHKLINEAKKDDFEGEVAITIRDEIGHLVKQFNQIISEMQGLISNVKGAVEDLSAHSEELSAAAEQGNTTIESNNLEGMSASIQEIASKTEETANFAEQSKDKTTTGTKNINQTMQRMKSINQEVHETVSIINELDNNSAKIGEIIDLINDIAEQTNLLALNAAIEAARAGEQGQGFAVVAEEIRELAEETSDATENISNLINKTQSKTDNALQSIKKVEKQTQGGQSKVEETGEVFNDIQESSQNTAELVQQTAAEIQDLAQRSDQLIQTSDDINNMSNEISKSAQELSKMAQDLQNMIE</sequence>
<feature type="coiled-coil region" evidence="4">
    <location>
        <begin position="485"/>
        <end position="529"/>
    </location>
</feature>
<gene>
    <name evidence="8" type="ORF">JOC47_001910</name>
</gene>
<dbReference type="InterPro" id="IPR003660">
    <property type="entry name" value="HAMP_dom"/>
</dbReference>
<dbReference type="AlphaFoldDB" id="A0A938XST0"/>
<keyword evidence="5" id="KW-0472">Membrane</keyword>
<feature type="transmembrane region" description="Helical" evidence="5">
    <location>
        <begin position="91"/>
        <end position="110"/>
    </location>
</feature>
<keyword evidence="1 3" id="KW-0807">Transducer</keyword>
<evidence type="ECO:0000256" key="4">
    <source>
        <dbReference type="SAM" id="Coils"/>
    </source>
</evidence>
<dbReference type="PROSITE" id="PS50111">
    <property type="entry name" value="CHEMOTAXIS_TRANSDUC_2"/>
    <property type="match status" value="1"/>
</dbReference>
<keyword evidence="9" id="KW-1185">Reference proteome</keyword>
<feature type="domain" description="HAMP" evidence="7">
    <location>
        <begin position="229"/>
        <end position="278"/>
    </location>
</feature>
<feature type="transmembrane region" description="Helical" evidence="5">
    <location>
        <begin position="42"/>
        <end position="62"/>
    </location>
</feature>
<evidence type="ECO:0000256" key="1">
    <source>
        <dbReference type="ARBA" id="ARBA00023224"/>
    </source>
</evidence>
<accession>A0A938XST0</accession>
<dbReference type="Pfam" id="PF00015">
    <property type="entry name" value="MCPsignal"/>
    <property type="match status" value="1"/>
</dbReference>
<organism evidence="8 9">
    <name type="scientific">Halanaerobacter jeridensis</name>
    <dbReference type="NCBI Taxonomy" id="706427"/>
    <lineage>
        <taxon>Bacteria</taxon>
        <taxon>Bacillati</taxon>
        <taxon>Bacillota</taxon>
        <taxon>Clostridia</taxon>
        <taxon>Halanaerobiales</taxon>
        <taxon>Halobacteroidaceae</taxon>
        <taxon>Halanaerobacter</taxon>
    </lineage>
</organism>
<name>A0A938XST0_9FIRM</name>
<protein>
    <submittedName>
        <fullName evidence="8">Methyl-accepting chemotaxis protein</fullName>
    </submittedName>
</protein>
<dbReference type="EMBL" id="JAFBDQ010000009">
    <property type="protein sequence ID" value="MBM7557056.1"/>
    <property type="molecule type" value="Genomic_DNA"/>
</dbReference>
<keyword evidence="5" id="KW-0812">Transmembrane</keyword>
<dbReference type="GO" id="GO:0016020">
    <property type="term" value="C:membrane"/>
    <property type="evidence" value="ECO:0007669"/>
    <property type="project" value="InterPro"/>
</dbReference>
<evidence type="ECO:0000256" key="5">
    <source>
        <dbReference type="SAM" id="Phobius"/>
    </source>
</evidence>
<comment type="similarity">
    <text evidence="2">Belongs to the methyl-accepting chemotaxis (MCP) protein family.</text>
</comment>